<evidence type="ECO:0000313" key="2">
    <source>
        <dbReference type="EMBL" id="KAK4137025.1"/>
    </source>
</evidence>
<feature type="region of interest" description="Disordered" evidence="1">
    <location>
        <begin position="1"/>
        <end position="72"/>
    </location>
</feature>
<protein>
    <submittedName>
        <fullName evidence="2">Uncharacterized protein</fullName>
    </submittedName>
</protein>
<feature type="region of interest" description="Disordered" evidence="1">
    <location>
        <begin position="111"/>
        <end position="133"/>
    </location>
</feature>
<organism evidence="2 3">
    <name type="scientific">Trichocladium antarcticum</name>
    <dbReference type="NCBI Taxonomy" id="1450529"/>
    <lineage>
        <taxon>Eukaryota</taxon>
        <taxon>Fungi</taxon>
        <taxon>Dikarya</taxon>
        <taxon>Ascomycota</taxon>
        <taxon>Pezizomycotina</taxon>
        <taxon>Sordariomycetes</taxon>
        <taxon>Sordariomycetidae</taxon>
        <taxon>Sordariales</taxon>
        <taxon>Chaetomiaceae</taxon>
        <taxon>Trichocladium</taxon>
    </lineage>
</organism>
<keyword evidence="3" id="KW-1185">Reference proteome</keyword>
<reference evidence="2" key="2">
    <citation type="submission" date="2023-05" db="EMBL/GenBank/DDBJ databases">
        <authorList>
            <consortium name="Lawrence Berkeley National Laboratory"/>
            <person name="Steindorff A."/>
            <person name="Hensen N."/>
            <person name="Bonometti L."/>
            <person name="Westerberg I."/>
            <person name="Brannstrom I.O."/>
            <person name="Guillou S."/>
            <person name="Cros-Aarteil S."/>
            <person name="Calhoun S."/>
            <person name="Haridas S."/>
            <person name="Kuo A."/>
            <person name="Mondo S."/>
            <person name="Pangilinan J."/>
            <person name="Riley R."/>
            <person name="Labutti K."/>
            <person name="Andreopoulos B."/>
            <person name="Lipzen A."/>
            <person name="Chen C."/>
            <person name="Yanf M."/>
            <person name="Daum C."/>
            <person name="Ng V."/>
            <person name="Clum A."/>
            <person name="Ohm R."/>
            <person name="Martin F."/>
            <person name="Silar P."/>
            <person name="Natvig D."/>
            <person name="Lalanne C."/>
            <person name="Gautier V."/>
            <person name="Ament-Velasquez S.L."/>
            <person name="Kruys A."/>
            <person name="Hutchinson M.I."/>
            <person name="Powell A.J."/>
            <person name="Barry K."/>
            <person name="Miller A.N."/>
            <person name="Grigoriev I.V."/>
            <person name="Debuchy R."/>
            <person name="Gladieux P."/>
            <person name="Thoren M.H."/>
            <person name="Johannesson H."/>
        </authorList>
    </citation>
    <scope>NUCLEOTIDE SEQUENCE</scope>
    <source>
        <strain evidence="2">CBS 123565</strain>
    </source>
</reference>
<evidence type="ECO:0000313" key="3">
    <source>
        <dbReference type="Proteomes" id="UP001304895"/>
    </source>
</evidence>
<dbReference type="AlphaFoldDB" id="A0AAN6UQU5"/>
<accession>A0AAN6UQU5</accession>
<dbReference type="EMBL" id="MU853403">
    <property type="protein sequence ID" value="KAK4137025.1"/>
    <property type="molecule type" value="Genomic_DNA"/>
</dbReference>
<dbReference type="Proteomes" id="UP001304895">
    <property type="component" value="Unassembled WGS sequence"/>
</dbReference>
<gene>
    <name evidence="2" type="ORF">BT67DRAFT_199020</name>
</gene>
<feature type="compositionally biased region" description="Polar residues" evidence="1">
    <location>
        <begin position="51"/>
        <end position="67"/>
    </location>
</feature>
<name>A0AAN6UQU5_9PEZI</name>
<comment type="caution">
    <text evidence="2">The sequence shown here is derived from an EMBL/GenBank/DDBJ whole genome shotgun (WGS) entry which is preliminary data.</text>
</comment>
<reference evidence="2" key="1">
    <citation type="journal article" date="2023" name="Mol. Phylogenet. Evol.">
        <title>Genome-scale phylogeny and comparative genomics of the fungal order Sordariales.</title>
        <authorList>
            <person name="Hensen N."/>
            <person name="Bonometti L."/>
            <person name="Westerberg I."/>
            <person name="Brannstrom I.O."/>
            <person name="Guillou S."/>
            <person name="Cros-Aarteil S."/>
            <person name="Calhoun S."/>
            <person name="Haridas S."/>
            <person name="Kuo A."/>
            <person name="Mondo S."/>
            <person name="Pangilinan J."/>
            <person name="Riley R."/>
            <person name="LaButti K."/>
            <person name="Andreopoulos B."/>
            <person name="Lipzen A."/>
            <person name="Chen C."/>
            <person name="Yan M."/>
            <person name="Daum C."/>
            <person name="Ng V."/>
            <person name="Clum A."/>
            <person name="Steindorff A."/>
            <person name="Ohm R.A."/>
            <person name="Martin F."/>
            <person name="Silar P."/>
            <person name="Natvig D.O."/>
            <person name="Lalanne C."/>
            <person name="Gautier V."/>
            <person name="Ament-Velasquez S.L."/>
            <person name="Kruys A."/>
            <person name="Hutchinson M.I."/>
            <person name="Powell A.J."/>
            <person name="Barry K."/>
            <person name="Miller A.N."/>
            <person name="Grigoriev I.V."/>
            <person name="Debuchy R."/>
            <person name="Gladieux P."/>
            <person name="Hiltunen Thoren M."/>
            <person name="Johannesson H."/>
        </authorList>
    </citation>
    <scope>NUCLEOTIDE SEQUENCE</scope>
    <source>
        <strain evidence="2">CBS 123565</strain>
    </source>
</reference>
<proteinExistence type="predicted"/>
<evidence type="ECO:0000256" key="1">
    <source>
        <dbReference type="SAM" id="MobiDB-lite"/>
    </source>
</evidence>
<sequence length="244" mass="27070">MPAGRPSKCRPESTQRTSCPLPSHLLEASGRYKSLDQQPVVATDGELLGHPSQSVHGNGAPSETTDSGFPKRPTRQLAIVMSRSSMSGEHSRAPLGRCDTKEAVIAVLGDDLLGPDGDGDEAGAGERDAERQDRGGDCCGLHVDWEVSVSRRRTCGVVTSCVPQYYWKIRLGRFEAIQTSCRLWKRRERAVSRLREDQSLDCNNITRRPGWRHRKRYLMAKTTAKLTMEWFGAVRGGKHLKLDA</sequence>
<feature type="compositionally biased region" description="Basic and acidic residues" evidence="1">
    <location>
        <begin position="124"/>
        <end position="133"/>
    </location>
</feature>